<dbReference type="InterPro" id="IPR009833">
    <property type="entry name" value="DUF1398"/>
</dbReference>
<evidence type="ECO:0000313" key="1">
    <source>
        <dbReference type="EMBL" id="QKM65577.1"/>
    </source>
</evidence>
<dbReference type="AlphaFoldDB" id="A0A6M9Q2P0"/>
<dbReference type="InterPro" id="IPR036696">
    <property type="entry name" value="YdfO-like_sf"/>
</dbReference>
<protein>
    <submittedName>
        <fullName evidence="1">DUF1398 domain-containing protein</fullName>
    </submittedName>
</protein>
<gene>
    <name evidence="1" type="ORF">DCO17_10210</name>
</gene>
<keyword evidence="2" id="KW-1185">Reference proteome</keyword>
<reference evidence="1 2" key="1">
    <citation type="submission" date="2018-04" db="EMBL/GenBank/DDBJ databases">
        <title>Polynucleobacter sp. UH21B genome.</title>
        <authorList>
            <person name="Hahn M.W."/>
        </authorList>
    </citation>
    <scope>NUCLEOTIDE SEQUENCE [LARGE SCALE GENOMIC DNA]</scope>
    <source>
        <strain evidence="1 2">MWH-UH21B</strain>
    </source>
</reference>
<accession>A0A6M9Q2P0</accession>
<sequence>MNPNTKEVIEKCAHESHAGLLTFPEVLSRLIGASVESYFVDYRNHSTTYYLSSNEAYSVPMTMPLIEIPTSFNKEAIVSAIRGAQSDTVRYPEFLKLTMSAGCAGYMVWIAGKHVSYFGRAGDVHVEHFPKG</sequence>
<organism evidence="1 2">
    <name type="scientific">Polynucleobacter tropicus</name>
    <dbReference type="NCBI Taxonomy" id="1743174"/>
    <lineage>
        <taxon>Bacteria</taxon>
        <taxon>Pseudomonadati</taxon>
        <taxon>Pseudomonadota</taxon>
        <taxon>Betaproteobacteria</taxon>
        <taxon>Burkholderiales</taxon>
        <taxon>Burkholderiaceae</taxon>
        <taxon>Polynucleobacter</taxon>
    </lineage>
</organism>
<dbReference type="Gene3D" id="3.30.1810.10">
    <property type="entry name" value="YdfO-like"/>
    <property type="match status" value="1"/>
</dbReference>
<dbReference type="KEGG" id="ptrp:DCO17_10210"/>
<dbReference type="RefSeq" id="WP_173956610.1">
    <property type="nucleotide sequence ID" value="NZ_CP028942.1"/>
</dbReference>
<dbReference type="Proteomes" id="UP000503312">
    <property type="component" value="Chromosome"/>
</dbReference>
<proteinExistence type="predicted"/>
<evidence type="ECO:0000313" key="2">
    <source>
        <dbReference type="Proteomes" id="UP000503312"/>
    </source>
</evidence>
<dbReference type="SUPFAM" id="SSF160419">
    <property type="entry name" value="YdfO-like"/>
    <property type="match status" value="1"/>
</dbReference>
<dbReference type="EMBL" id="CP028942">
    <property type="protein sequence ID" value="QKM65577.1"/>
    <property type="molecule type" value="Genomic_DNA"/>
</dbReference>
<dbReference type="Pfam" id="PF07166">
    <property type="entry name" value="DUF1398"/>
    <property type="match status" value="1"/>
</dbReference>
<name>A0A6M9Q2P0_9BURK</name>